<proteinExistence type="predicted"/>
<comment type="caution">
    <text evidence="2">The sequence shown here is derived from an EMBL/GenBank/DDBJ whole genome shotgun (WGS) entry which is preliminary data.</text>
</comment>
<dbReference type="Proteomes" id="UP001152795">
    <property type="component" value="Unassembled WGS sequence"/>
</dbReference>
<sequence length="57" mass="6142">MEIGLVAHSAALCVSCLTVCMLEIPSIVARLLPTYLEKFAKLSPTPQVAIPLLEFLS</sequence>
<name>A0A6S7LNZ4_PARCT</name>
<organism evidence="2 3">
    <name type="scientific">Paramuricea clavata</name>
    <name type="common">Red gorgonian</name>
    <name type="synonym">Violescent sea-whip</name>
    <dbReference type="NCBI Taxonomy" id="317549"/>
    <lineage>
        <taxon>Eukaryota</taxon>
        <taxon>Metazoa</taxon>
        <taxon>Cnidaria</taxon>
        <taxon>Anthozoa</taxon>
        <taxon>Octocorallia</taxon>
        <taxon>Malacalcyonacea</taxon>
        <taxon>Plexauridae</taxon>
        <taxon>Paramuricea</taxon>
    </lineage>
</organism>
<gene>
    <name evidence="2" type="ORF">PACLA_8A089230</name>
</gene>
<evidence type="ECO:0000313" key="3">
    <source>
        <dbReference type="Proteomes" id="UP001152795"/>
    </source>
</evidence>
<dbReference type="Pfam" id="PF03542">
    <property type="entry name" value="Tuberin"/>
    <property type="match status" value="1"/>
</dbReference>
<dbReference type="AlphaFoldDB" id="A0A6S7LNZ4"/>
<feature type="domain" description="Tuberin-type" evidence="1">
    <location>
        <begin position="2"/>
        <end position="57"/>
    </location>
</feature>
<evidence type="ECO:0000259" key="1">
    <source>
        <dbReference type="Pfam" id="PF03542"/>
    </source>
</evidence>
<dbReference type="GO" id="GO:0005096">
    <property type="term" value="F:GTPase activator activity"/>
    <property type="evidence" value="ECO:0007669"/>
    <property type="project" value="InterPro"/>
</dbReference>
<dbReference type="EMBL" id="CACRXK020021698">
    <property type="protein sequence ID" value="CAB4036099.1"/>
    <property type="molecule type" value="Genomic_DNA"/>
</dbReference>
<protein>
    <submittedName>
        <fullName evidence="2">Tuberin</fullName>
    </submittedName>
</protein>
<keyword evidence="3" id="KW-1185">Reference proteome</keyword>
<accession>A0A6S7LNZ4</accession>
<dbReference type="InterPro" id="IPR018515">
    <property type="entry name" value="Tuberin-type_domain"/>
</dbReference>
<reference evidence="2" key="1">
    <citation type="submission" date="2020-04" db="EMBL/GenBank/DDBJ databases">
        <authorList>
            <person name="Alioto T."/>
            <person name="Alioto T."/>
            <person name="Gomez Garrido J."/>
        </authorList>
    </citation>
    <scope>NUCLEOTIDE SEQUENCE</scope>
    <source>
        <strain evidence="2">A484AB</strain>
    </source>
</reference>
<evidence type="ECO:0000313" key="2">
    <source>
        <dbReference type="EMBL" id="CAB4036099.1"/>
    </source>
</evidence>
<feature type="non-terminal residue" evidence="2">
    <location>
        <position position="1"/>
    </location>
</feature>
<dbReference type="OrthoDB" id="5797019at2759"/>